<dbReference type="InterPro" id="IPR052178">
    <property type="entry name" value="Sec_Metab_Biosynth_SDR"/>
</dbReference>
<accession>A0A6P2C1M0</accession>
<reference evidence="4 5" key="1">
    <citation type="submission" date="2018-11" db="EMBL/GenBank/DDBJ databases">
        <title>Trebonia kvetii gen.nov., sp.nov., a novel acidophilic actinobacterium, and proposal of the new actinobacterial family Treboniaceae fam. nov.</title>
        <authorList>
            <person name="Rapoport D."/>
            <person name="Sagova-Mareckova M."/>
            <person name="Sedlacek I."/>
            <person name="Provaznik J."/>
            <person name="Kralova S."/>
            <person name="Pavlinic D."/>
            <person name="Benes V."/>
            <person name="Kopecky J."/>
        </authorList>
    </citation>
    <scope>NUCLEOTIDE SEQUENCE [LARGE SCALE GENOMIC DNA]</scope>
    <source>
        <strain evidence="4 5">15Tr583</strain>
    </source>
</reference>
<evidence type="ECO:0000256" key="3">
    <source>
        <dbReference type="ARBA" id="ARBA00023002"/>
    </source>
</evidence>
<evidence type="ECO:0000313" key="5">
    <source>
        <dbReference type="Proteomes" id="UP000460272"/>
    </source>
</evidence>
<evidence type="ECO:0000313" key="4">
    <source>
        <dbReference type="EMBL" id="TVZ05292.1"/>
    </source>
</evidence>
<evidence type="ECO:0000256" key="2">
    <source>
        <dbReference type="ARBA" id="ARBA00022857"/>
    </source>
</evidence>
<organism evidence="4 5">
    <name type="scientific">Trebonia kvetii</name>
    <dbReference type="NCBI Taxonomy" id="2480626"/>
    <lineage>
        <taxon>Bacteria</taxon>
        <taxon>Bacillati</taxon>
        <taxon>Actinomycetota</taxon>
        <taxon>Actinomycetes</taxon>
        <taxon>Streptosporangiales</taxon>
        <taxon>Treboniaceae</taxon>
        <taxon>Trebonia</taxon>
    </lineage>
</organism>
<gene>
    <name evidence="4" type="ORF">EAS64_11990</name>
</gene>
<dbReference type="InterPro" id="IPR002347">
    <property type="entry name" value="SDR_fam"/>
</dbReference>
<dbReference type="Proteomes" id="UP000460272">
    <property type="component" value="Unassembled WGS sequence"/>
</dbReference>
<proteinExistence type="inferred from homology"/>
<comment type="similarity">
    <text evidence="1">Belongs to the short-chain dehydrogenases/reductases (SDR) family.</text>
</comment>
<dbReference type="PRINTS" id="PR00080">
    <property type="entry name" value="SDRFAMILY"/>
</dbReference>
<keyword evidence="2" id="KW-0521">NADP</keyword>
<comment type="caution">
    <text evidence="4">The sequence shown here is derived from an EMBL/GenBank/DDBJ whole genome shotgun (WGS) entry which is preliminary data.</text>
</comment>
<dbReference type="CDD" id="cd05233">
    <property type="entry name" value="SDR_c"/>
    <property type="match status" value="1"/>
</dbReference>
<dbReference type="PRINTS" id="PR00081">
    <property type="entry name" value="GDHRDH"/>
</dbReference>
<dbReference type="SUPFAM" id="SSF51735">
    <property type="entry name" value="NAD(P)-binding Rossmann-fold domains"/>
    <property type="match status" value="1"/>
</dbReference>
<dbReference type="EMBL" id="RPFW01000002">
    <property type="protein sequence ID" value="TVZ05292.1"/>
    <property type="molecule type" value="Genomic_DNA"/>
</dbReference>
<dbReference type="GO" id="GO:0016491">
    <property type="term" value="F:oxidoreductase activity"/>
    <property type="evidence" value="ECO:0007669"/>
    <property type="project" value="UniProtKB-KW"/>
</dbReference>
<keyword evidence="3" id="KW-0560">Oxidoreductase</keyword>
<dbReference type="Gene3D" id="3.40.50.720">
    <property type="entry name" value="NAD(P)-binding Rossmann-like Domain"/>
    <property type="match status" value="1"/>
</dbReference>
<dbReference type="RefSeq" id="WP_145852995.1">
    <property type="nucleotide sequence ID" value="NZ_RPFW01000002.1"/>
</dbReference>
<dbReference type="Pfam" id="PF00106">
    <property type="entry name" value="adh_short"/>
    <property type="match status" value="1"/>
</dbReference>
<sequence length="172" mass="17519">MFTSIAGRAVVVTGGSRGIGKGIAAVFACNGARVLITGRSEQDLAATAEELGVSYLAADVASKADCQLVAGCAADRLGGIDVLCANAGIFPDTRLADITEEDIDHVLGTNLKVTILSVQACLPLLARSGRGRVILTSSITGPITGYPGWTHYGASKAGQLGFMLPESPEAVS</sequence>
<dbReference type="InterPro" id="IPR036291">
    <property type="entry name" value="NAD(P)-bd_dom_sf"/>
</dbReference>
<evidence type="ECO:0000256" key="1">
    <source>
        <dbReference type="ARBA" id="ARBA00006484"/>
    </source>
</evidence>
<keyword evidence="5" id="KW-1185">Reference proteome</keyword>
<protein>
    <submittedName>
        <fullName evidence="4">SDR family NAD(P)-dependent oxidoreductase</fullName>
    </submittedName>
</protein>
<name>A0A6P2C1M0_9ACTN</name>
<dbReference type="AlphaFoldDB" id="A0A6P2C1M0"/>
<dbReference type="PANTHER" id="PTHR43618">
    <property type="entry name" value="7-ALPHA-HYDROXYSTEROID DEHYDROGENASE"/>
    <property type="match status" value="1"/>
</dbReference>
<dbReference type="PANTHER" id="PTHR43618:SF8">
    <property type="entry name" value="7ALPHA-HYDROXYSTEROID DEHYDROGENASE"/>
    <property type="match status" value="1"/>
</dbReference>
<dbReference type="OrthoDB" id="272646at2"/>